<dbReference type="Gene3D" id="2.120.10.30">
    <property type="entry name" value="TolB, C-terminal domain"/>
    <property type="match status" value="2"/>
</dbReference>
<dbReference type="PANTHER" id="PTHR30032">
    <property type="entry name" value="N-ACETYLMURAMOYL-L-ALANINE AMIDASE-RELATED"/>
    <property type="match status" value="1"/>
</dbReference>
<feature type="chain" id="PRO_5002983257" evidence="1">
    <location>
        <begin position="33"/>
        <end position="663"/>
    </location>
</feature>
<dbReference type="InterPro" id="IPR011042">
    <property type="entry name" value="6-blade_b-propeller_TolB-like"/>
</dbReference>
<dbReference type="InterPro" id="IPR011659">
    <property type="entry name" value="WD40"/>
</dbReference>
<dbReference type="OrthoDB" id="9808778at2"/>
<name>C7QJ29_CATAD</name>
<dbReference type="InParanoid" id="C7QJ29"/>
<dbReference type="PANTHER" id="PTHR30032:SF8">
    <property type="entry name" value="GERMINATION-SPECIFIC N-ACETYLMURAMOYL-L-ALANINE AMIDASE"/>
    <property type="match status" value="1"/>
</dbReference>
<keyword evidence="1" id="KW-0732">Signal</keyword>
<evidence type="ECO:0000313" key="2">
    <source>
        <dbReference type="EMBL" id="ACU69171.1"/>
    </source>
</evidence>
<proteinExistence type="predicted"/>
<sequence length="663" mass="67365" precursor="true">MSSPRIRSTAGSLAAAALLTLGATAYAPQASATGLPHHAARNGPITWAMNGPGVTGVDPVTGASIPGALVPALSSLNGTLSDLAWSPDGTKIAAVLTHGSNQQRALIAYSLIDQTVTTVEDGIPMLADPSWTADGSTILFAAAGGAQRNGLEVLWAISPVAGAVEHRLLPNEPNCQEIEPSAGPGGAVVFTRTPYLTCDGGNGIGYSVNGHTTVIGQAQDFHPALSPDGRTIVYCHQDVATGYYQLYRSAIVNGVPQPGTPLPGSPTMVTGDLVFSPDGSAVAFHVFTGTGPQLATMPVAGGNPVYLSWPGASTGRLSWQPLFDKDVVRLYGDSRLATAVSASRYTWADNGTADPARKQAKAAVISRSDNYADALGGAVLAARAGGPLLLTPTGTLDPAVRAELDRILPAGAPVYVLGGGAAVSQTVENQLAGRYTVRREAGADRFATAVAVARASLALTPPSAGRVHVLAATGLNYPDALSAGAAAGALGTGVVVLTSDGQLPEVTRRFLADPTGTGAAVDVDTIGGQAGSAIPDTSDVRLPAGSIVSAYSGTDRYETSYRVASVLLGDRQPTTAGIVTAANWPDALAGGALLGVLRGPLLLYPSVPTSPTSLTDKWLRSNAATLRSVLILGGPSALAPSTQRLIQGDIAAPGRSVYTENPY</sequence>
<evidence type="ECO:0000256" key="1">
    <source>
        <dbReference type="SAM" id="SignalP"/>
    </source>
</evidence>
<dbReference type="InterPro" id="IPR051922">
    <property type="entry name" value="Bact_Sporulation_Assoc"/>
</dbReference>
<dbReference type="Proteomes" id="UP000000851">
    <property type="component" value="Chromosome"/>
</dbReference>
<dbReference type="RefSeq" id="WP_012784466.1">
    <property type="nucleotide sequence ID" value="NC_013131.1"/>
</dbReference>
<dbReference type="AlphaFoldDB" id="C7QJ29"/>
<keyword evidence="3" id="KW-1185">Reference proteome</keyword>
<dbReference type="Pfam" id="PF04122">
    <property type="entry name" value="CW_binding_2"/>
    <property type="match status" value="3"/>
</dbReference>
<dbReference type="SUPFAM" id="SSF82171">
    <property type="entry name" value="DPP6 N-terminal domain-like"/>
    <property type="match status" value="1"/>
</dbReference>
<dbReference type="STRING" id="479433.Caci_0216"/>
<dbReference type="EMBL" id="CP001700">
    <property type="protein sequence ID" value="ACU69171.1"/>
    <property type="molecule type" value="Genomic_DNA"/>
</dbReference>
<dbReference type="InterPro" id="IPR007253">
    <property type="entry name" value="Cell_wall-bd_2"/>
</dbReference>
<dbReference type="Pfam" id="PF07676">
    <property type="entry name" value="PD40"/>
    <property type="match status" value="1"/>
</dbReference>
<protein>
    <submittedName>
        <fullName evidence="2">Cell wall binding repeat 2-containing protein</fullName>
    </submittedName>
</protein>
<accession>C7QJ29</accession>
<feature type="signal peptide" evidence="1">
    <location>
        <begin position="1"/>
        <end position="32"/>
    </location>
</feature>
<gene>
    <name evidence="2" type="ordered locus">Caci_0216</name>
</gene>
<dbReference type="eggNOG" id="COG2247">
    <property type="taxonomic scope" value="Bacteria"/>
</dbReference>
<dbReference type="eggNOG" id="COG0823">
    <property type="taxonomic scope" value="Bacteria"/>
</dbReference>
<evidence type="ECO:0000313" key="3">
    <source>
        <dbReference type="Proteomes" id="UP000000851"/>
    </source>
</evidence>
<reference evidence="2 3" key="1">
    <citation type="journal article" date="2009" name="Stand. Genomic Sci.">
        <title>Complete genome sequence of Catenulispora acidiphila type strain (ID 139908).</title>
        <authorList>
            <person name="Copeland A."/>
            <person name="Lapidus A."/>
            <person name="Glavina Del Rio T."/>
            <person name="Nolan M."/>
            <person name="Lucas S."/>
            <person name="Chen F."/>
            <person name="Tice H."/>
            <person name="Cheng J.F."/>
            <person name="Bruce D."/>
            <person name="Goodwin L."/>
            <person name="Pitluck S."/>
            <person name="Mikhailova N."/>
            <person name="Pati A."/>
            <person name="Ivanova N."/>
            <person name="Mavromatis K."/>
            <person name="Chen A."/>
            <person name="Palaniappan K."/>
            <person name="Chain P."/>
            <person name="Land M."/>
            <person name="Hauser L."/>
            <person name="Chang Y.J."/>
            <person name="Jeffries C.D."/>
            <person name="Chertkov O."/>
            <person name="Brettin T."/>
            <person name="Detter J.C."/>
            <person name="Han C."/>
            <person name="Ali Z."/>
            <person name="Tindall B.J."/>
            <person name="Goker M."/>
            <person name="Bristow J."/>
            <person name="Eisen J.A."/>
            <person name="Markowitz V."/>
            <person name="Hugenholtz P."/>
            <person name="Kyrpides N.C."/>
            <person name="Klenk H.P."/>
        </authorList>
    </citation>
    <scope>NUCLEOTIDE SEQUENCE [LARGE SCALE GENOMIC DNA]</scope>
    <source>
        <strain evidence="3">DSM 44928 / JCM 14897 / NBRC 102108 / NRRL B-24433 / ID139908</strain>
    </source>
</reference>
<dbReference type="HOGENOM" id="CLU_023724_0_0_11"/>
<organism evidence="2 3">
    <name type="scientific">Catenulispora acidiphila (strain DSM 44928 / JCM 14897 / NBRC 102108 / NRRL B-24433 / ID139908)</name>
    <dbReference type="NCBI Taxonomy" id="479433"/>
    <lineage>
        <taxon>Bacteria</taxon>
        <taxon>Bacillati</taxon>
        <taxon>Actinomycetota</taxon>
        <taxon>Actinomycetes</taxon>
        <taxon>Catenulisporales</taxon>
        <taxon>Catenulisporaceae</taxon>
        <taxon>Catenulispora</taxon>
    </lineage>
</organism>
<dbReference type="KEGG" id="cai:Caci_0216"/>